<dbReference type="SUPFAM" id="SSF53474">
    <property type="entry name" value="alpha/beta-Hydrolases"/>
    <property type="match status" value="1"/>
</dbReference>
<dbReference type="Proteomes" id="UP000258309">
    <property type="component" value="Unassembled WGS sequence"/>
</dbReference>
<keyword evidence="3" id="KW-1185">Reference proteome</keyword>
<feature type="non-terminal residue" evidence="2">
    <location>
        <position position="305"/>
    </location>
</feature>
<reference evidence="2 3" key="1">
    <citation type="submission" date="2018-05" db="EMBL/GenBank/DDBJ databases">
        <title>Draft genome sequence of Scytalidium lignicola DSM 105466, a ubiquitous saprotrophic fungus.</title>
        <authorList>
            <person name="Buettner E."/>
            <person name="Gebauer A.M."/>
            <person name="Hofrichter M."/>
            <person name="Liers C."/>
            <person name="Kellner H."/>
        </authorList>
    </citation>
    <scope>NUCLEOTIDE SEQUENCE [LARGE SCALE GENOMIC DNA]</scope>
    <source>
        <strain evidence="2 3">DSM 105466</strain>
    </source>
</reference>
<organism evidence="2 3">
    <name type="scientific">Scytalidium lignicola</name>
    <name type="common">Hyphomycete</name>
    <dbReference type="NCBI Taxonomy" id="5539"/>
    <lineage>
        <taxon>Eukaryota</taxon>
        <taxon>Fungi</taxon>
        <taxon>Dikarya</taxon>
        <taxon>Ascomycota</taxon>
        <taxon>Pezizomycotina</taxon>
        <taxon>Leotiomycetes</taxon>
        <taxon>Leotiomycetes incertae sedis</taxon>
        <taxon>Scytalidium</taxon>
    </lineage>
</organism>
<gene>
    <name evidence="2" type="ORF">B7463_g7073</name>
</gene>
<dbReference type="AlphaFoldDB" id="A0A3E2H7A4"/>
<accession>A0A3E2H7A4</accession>
<feature type="non-terminal residue" evidence="2">
    <location>
        <position position="1"/>
    </location>
</feature>
<dbReference type="OrthoDB" id="190201at2759"/>
<comment type="caution">
    <text evidence="2">The sequence shown here is derived from an EMBL/GenBank/DDBJ whole genome shotgun (WGS) entry which is preliminary data.</text>
</comment>
<evidence type="ECO:0000313" key="3">
    <source>
        <dbReference type="Proteomes" id="UP000258309"/>
    </source>
</evidence>
<dbReference type="Pfam" id="PF12697">
    <property type="entry name" value="Abhydrolase_6"/>
    <property type="match status" value="1"/>
</dbReference>
<sequence>MLLSIMNIIPSGKTSCQLHLTTFHVFAVFNVAFGEGWGLCYSWIATALSQGYSTLAIDRIGNGLSDHPDPTQIVQIPVHVESIHQIVRSVRAGHDPFPRSFAKVIYVGHSIGSIVGNMLNVRYPTDVDATILTGFSNQFTPAVGNILSNMKTLPAAIVQPSRYGNLETGYLDPSFKPGVQFAFFYPGGYDVRLFDYNYSIRGTITLGEIITVFSTIIPAPQYTGPIYIITGQHDALFCNPLGNSTVEPDCGTHDRGYLEQTKNLYPNTKTYGWYVPPKSGHCWQLHYDALVTFAKAHIWLDENGL</sequence>
<evidence type="ECO:0000313" key="2">
    <source>
        <dbReference type="EMBL" id="RFU29275.1"/>
    </source>
</evidence>
<dbReference type="InterPro" id="IPR000073">
    <property type="entry name" value="AB_hydrolase_1"/>
</dbReference>
<name>A0A3E2H7A4_SCYLI</name>
<dbReference type="EMBL" id="NCSJ02000134">
    <property type="protein sequence ID" value="RFU29275.1"/>
    <property type="molecule type" value="Genomic_DNA"/>
</dbReference>
<dbReference type="InterPro" id="IPR029058">
    <property type="entry name" value="AB_hydrolase_fold"/>
</dbReference>
<dbReference type="Gene3D" id="3.40.50.1820">
    <property type="entry name" value="alpha/beta hydrolase"/>
    <property type="match status" value="1"/>
</dbReference>
<dbReference type="OMA" id="ENDFAFC"/>
<feature type="domain" description="AB hydrolase-1" evidence="1">
    <location>
        <begin position="35"/>
        <end position="291"/>
    </location>
</feature>
<evidence type="ECO:0000259" key="1">
    <source>
        <dbReference type="Pfam" id="PF12697"/>
    </source>
</evidence>
<protein>
    <recommendedName>
        <fullName evidence="1">AB hydrolase-1 domain-containing protein</fullName>
    </recommendedName>
</protein>
<proteinExistence type="predicted"/>